<keyword evidence="2" id="KW-1185">Reference proteome</keyword>
<accession>A0ACB9CI50</accession>
<protein>
    <submittedName>
        <fullName evidence="1">Uncharacterized protein</fullName>
    </submittedName>
</protein>
<comment type="caution">
    <text evidence="1">The sequence shown here is derived from an EMBL/GenBank/DDBJ whole genome shotgun (WGS) entry which is preliminary data.</text>
</comment>
<reference evidence="1 2" key="2">
    <citation type="journal article" date="2022" name="Mol. Ecol. Resour.">
        <title>The genomes of chicory, endive, great burdock and yacon provide insights into Asteraceae paleo-polyploidization history and plant inulin production.</title>
        <authorList>
            <person name="Fan W."/>
            <person name="Wang S."/>
            <person name="Wang H."/>
            <person name="Wang A."/>
            <person name="Jiang F."/>
            <person name="Liu H."/>
            <person name="Zhao H."/>
            <person name="Xu D."/>
            <person name="Zhang Y."/>
        </authorList>
    </citation>
    <scope>NUCLEOTIDE SEQUENCE [LARGE SCALE GENOMIC DNA]</scope>
    <source>
        <strain evidence="2">cv. Niubang</strain>
    </source>
</reference>
<sequence>MIVKEIVHKGIPCLKLGNGKKSNYVPMEFCVLDEDRRFRKEQLGREAARQLKDLCLLPPDFRRNEMFCMMREEYGTGSQLEVIQNFEVGVGMNMTTVDGRVMPPPKLKLGGSGGKTITTTINRLKCYWNLLQRKTLVDDKSLERWALIDFSSGDRRNRLNVNPFTGKLMNRCFKR</sequence>
<evidence type="ECO:0000313" key="1">
    <source>
        <dbReference type="EMBL" id="KAI3733979.1"/>
    </source>
</evidence>
<proteinExistence type="predicted"/>
<organism evidence="1 2">
    <name type="scientific">Arctium lappa</name>
    <name type="common">Greater burdock</name>
    <name type="synonym">Lappa major</name>
    <dbReference type="NCBI Taxonomy" id="4217"/>
    <lineage>
        <taxon>Eukaryota</taxon>
        <taxon>Viridiplantae</taxon>
        <taxon>Streptophyta</taxon>
        <taxon>Embryophyta</taxon>
        <taxon>Tracheophyta</taxon>
        <taxon>Spermatophyta</taxon>
        <taxon>Magnoliopsida</taxon>
        <taxon>eudicotyledons</taxon>
        <taxon>Gunneridae</taxon>
        <taxon>Pentapetalae</taxon>
        <taxon>asterids</taxon>
        <taxon>campanulids</taxon>
        <taxon>Asterales</taxon>
        <taxon>Asteraceae</taxon>
        <taxon>Carduoideae</taxon>
        <taxon>Cardueae</taxon>
        <taxon>Arctiinae</taxon>
        <taxon>Arctium</taxon>
    </lineage>
</organism>
<evidence type="ECO:0000313" key="2">
    <source>
        <dbReference type="Proteomes" id="UP001055879"/>
    </source>
</evidence>
<dbReference type="EMBL" id="CM042050">
    <property type="protein sequence ID" value="KAI3733979.1"/>
    <property type="molecule type" value="Genomic_DNA"/>
</dbReference>
<reference evidence="2" key="1">
    <citation type="journal article" date="2022" name="Mol. Ecol. Resour.">
        <title>The genomes of chicory, endive, great burdock and yacon provide insights into Asteraceae palaeo-polyploidization history and plant inulin production.</title>
        <authorList>
            <person name="Fan W."/>
            <person name="Wang S."/>
            <person name="Wang H."/>
            <person name="Wang A."/>
            <person name="Jiang F."/>
            <person name="Liu H."/>
            <person name="Zhao H."/>
            <person name="Xu D."/>
            <person name="Zhang Y."/>
        </authorList>
    </citation>
    <scope>NUCLEOTIDE SEQUENCE [LARGE SCALE GENOMIC DNA]</scope>
    <source>
        <strain evidence="2">cv. Niubang</strain>
    </source>
</reference>
<name>A0ACB9CI50_ARCLA</name>
<gene>
    <name evidence="1" type="ORF">L6452_13438</name>
</gene>
<dbReference type="Proteomes" id="UP001055879">
    <property type="component" value="Linkage Group LG04"/>
</dbReference>